<feature type="region of interest" description="Disordered" evidence="1">
    <location>
        <begin position="9"/>
        <end position="50"/>
    </location>
</feature>
<evidence type="ECO:0000256" key="1">
    <source>
        <dbReference type="SAM" id="MobiDB-lite"/>
    </source>
</evidence>
<evidence type="ECO:0000313" key="2">
    <source>
        <dbReference type="EMBL" id="SFS16486.1"/>
    </source>
</evidence>
<reference evidence="2 3" key="1">
    <citation type="submission" date="2016-10" db="EMBL/GenBank/DDBJ databases">
        <authorList>
            <person name="de Groot N.N."/>
        </authorList>
    </citation>
    <scope>NUCLEOTIDE SEQUENCE [LARGE SCALE GENOMIC DNA]</scope>
    <source>
        <strain evidence="2 3">DSM 21001</strain>
    </source>
</reference>
<name>A0A1I6ML86_9BACT</name>
<gene>
    <name evidence="2" type="ORF">SAMN05421771_2921</name>
</gene>
<proteinExistence type="predicted"/>
<protein>
    <recommendedName>
        <fullName evidence="4">SprT-like family protein</fullName>
    </recommendedName>
</protein>
<evidence type="ECO:0000313" key="3">
    <source>
        <dbReference type="Proteomes" id="UP000199024"/>
    </source>
</evidence>
<dbReference type="EMBL" id="FOZL01000001">
    <property type="protein sequence ID" value="SFS16486.1"/>
    <property type="molecule type" value="Genomic_DNA"/>
</dbReference>
<dbReference type="STRING" id="474950.SAMN05421771_2921"/>
<sequence length="282" mass="32827">MLDFLRSLLFGPPPEPHRTPASLPRQRLARPTSPAQSKDPAETPQAPRVKLTKAVPEALIRIFEEQYRELRPRAPIPPLDVRFRRFTSLNTTIRLREGRLHVRLSDLLEHAPETVHHAIAHILLAKLYKKPIAASHADRYRRHVSSEAMTKQAEHIRQTRGRKRITQPEGHYYDLNEVFESLNTRFFHGLLGRPTLTWSAHHARRMLGHYDAAHNTIVVSRVFDRPDTPRCAIEYLLYHEMLHLKHPVRVKAGRRCVHSKAFQAEERLFPELEEAKAYLKLL</sequence>
<keyword evidence="3" id="KW-1185">Reference proteome</keyword>
<dbReference type="AlphaFoldDB" id="A0A1I6ML86"/>
<organism evidence="2 3">
    <name type="scientific">Granulicella pectinivorans</name>
    <dbReference type="NCBI Taxonomy" id="474950"/>
    <lineage>
        <taxon>Bacteria</taxon>
        <taxon>Pseudomonadati</taxon>
        <taxon>Acidobacteriota</taxon>
        <taxon>Terriglobia</taxon>
        <taxon>Terriglobales</taxon>
        <taxon>Acidobacteriaceae</taxon>
        <taxon>Granulicella</taxon>
    </lineage>
</organism>
<accession>A0A1I6ML86</accession>
<evidence type="ECO:0008006" key="4">
    <source>
        <dbReference type="Google" id="ProtNLM"/>
    </source>
</evidence>
<dbReference type="Proteomes" id="UP000199024">
    <property type="component" value="Unassembled WGS sequence"/>
</dbReference>